<protein>
    <submittedName>
        <fullName evidence="1">Uncharacterized protein</fullName>
    </submittedName>
</protein>
<dbReference type="AlphaFoldDB" id="A0A9W9BT41"/>
<accession>A0A9W9BT41</accession>
<dbReference type="OrthoDB" id="10271062at2759"/>
<name>A0A9W9BT41_9HYPO</name>
<proteinExistence type="predicted"/>
<evidence type="ECO:0000313" key="2">
    <source>
        <dbReference type="Proteomes" id="UP001140502"/>
    </source>
</evidence>
<organism evidence="1 2">
    <name type="scientific">Fusarium piperis</name>
    <dbReference type="NCBI Taxonomy" id="1435070"/>
    <lineage>
        <taxon>Eukaryota</taxon>
        <taxon>Fungi</taxon>
        <taxon>Dikarya</taxon>
        <taxon>Ascomycota</taxon>
        <taxon>Pezizomycotina</taxon>
        <taxon>Sordariomycetes</taxon>
        <taxon>Hypocreomycetidae</taxon>
        <taxon>Hypocreales</taxon>
        <taxon>Nectriaceae</taxon>
        <taxon>Fusarium</taxon>
        <taxon>Fusarium solani species complex</taxon>
    </lineage>
</organism>
<sequence length="70" mass="7918">MCKRIFTRATCAWCKKLYNNSWSQEVCPAAKKKKGRMGDCGRITPVEHTSADLFCPACPPRNEPVPDMRS</sequence>
<dbReference type="Proteomes" id="UP001140502">
    <property type="component" value="Unassembled WGS sequence"/>
</dbReference>
<reference evidence="1" key="1">
    <citation type="submission" date="2022-10" db="EMBL/GenBank/DDBJ databases">
        <title>Tapping the CABI collections for fungal endophytes: first genome assemblies for Collariella, Neodidymelliopsis, Ascochyta clinopodiicola, Didymella pomorum, Didymosphaeria variabile, Neocosmospora piperis and Neocucurbitaria cava.</title>
        <authorList>
            <person name="Hill R."/>
        </authorList>
    </citation>
    <scope>NUCLEOTIDE SEQUENCE</scope>
    <source>
        <strain evidence="1">IMI 366586</strain>
    </source>
</reference>
<dbReference type="EMBL" id="JAPEUR010000028">
    <property type="protein sequence ID" value="KAJ4327200.1"/>
    <property type="molecule type" value="Genomic_DNA"/>
</dbReference>
<comment type="caution">
    <text evidence="1">The sequence shown here is derived from an EMBL/GenBank/DDBJ whole genome shotgun (WGS) entry which is preliminary data.</text>
</comment>
<evidence type="ECO:0000313" key="1">
    <source>
        <dbReference type="EMBL" id="KAJ4327200.1"/>
    </source>
</evidence>
<keyword evidence="2" id="KW-1185">Reference proteome</keyword>
<gene>
    <name evidence="1" type="ORF">N0V84_002330</name>
</gene>